<reference evidence="11" key="1">
    <citation type="submission" date="2023-06" db="EMBL/GenBank/DDBJ databases">
        <title>Genomic of Parafulvivirga corallium.</title>
        <authorList>
            <person name="Wang G."/>
        </authorList>
    </citation>
    <scope>NUCLEOTIDE SEQUENCE</scope>
    <source>
        <strain evidence="11">BMA10</strain>
    </source>
</reference>
<name>A0ABT8KJ43_9BACT</name>
<dbReference type="InterPro" id="IPR051906">
    <property type="entry name" value="TolC-like"/>
</dbReference>
<evidence type="ECO:0000256" key="8">
    <source>
        <dbReference type="SAM" id="Coils"/>
    </source>
</evidence>
<protein>
    <submittedName>
        <fullName evidence="11">TolC family protein</fullName>
    </submittedName>
</protein>
<evidence type="ECO:0000313" key="12">
    <source>
        <dbReference type="Proteomes" id="UP001172082"/>
    </source>
</evidence>
<accession>A0ABT8KJ43</accession>
<sequence>MKRIVATTVPVLFLCLTLNAQTSDKKVDIGIIADANNQSINYIIKTIKDEISYLLGSEHELNFKAVHYADWDTRKVQEQLEIFQKDSETDIIIGVGYISSGILGSNGPYNKPVIASLIFDPTFQNTPLSSDFTSGVSNLTYVIAPFSPINDIRTFYGLSPFKKLVVLVDEHLHDPSNEQPKDFGAFIDSVGATLEIIPVGENIDPVLASITNDFDAVYFAPIFSISPGDLLDLIAGINAKKIPSFAISGKPLVELGILAGIAPSSNVQRVGRRIALNIERILDKTDPSELRVDMSYHPSLTINMATAREIGFSPAWDFLNNAELINEEVKNLPRKLSLNGAIEEALNVNWNLSIANKQVEAGTKDIQDARSNLLPQLDVSATTRIIDRDRAESSNGQQPERTSLASSTLSQVVFSEQASANVAISRNQLEALESSRDATTLDVILNAAEGYLNLLRAKTLENIQKENIRLNKVNLDLAKVRQEVGYSGPSDLYRWQSSIALANIELNNAQANRRIAEIALNQILVRPLDEEFETEEIDLNDPRLMTNDPKLFQSVGNPADLKIFTDFMVKEGINNLPEIGEIDANLATQRRFLKFTKRNLYLPSVALSGGADYLLNKSGAGSEIPSLPPGTVLPNDLTWQLALSASLPLFTGGKRSAQHQKAIIELQQLEFQKSNLVSQLEQLIRSNMERVGASYANIQLSNDAEVAALRNFELVQDAYSEGNVSVIELIDAQNQAIQAQQNAANAGYEFLIDLLNVERSVGFFYSLSSAEARADFFNKLTDFTNK</sequence>
<organism evidence="11 12">
    <name type="scientific">Splendidivirga corallicola</name>
    <dbReference type="NCBI Taxonomy" id="3051826"/>
    <lineage>
        <taxon>Bacteria</taxon>
        <taxon>Pseudomonadati</taxon>
        <taxon>Bacteroidota</taxon>
        <taxon>Cytophagia</taxon>
        <taxon>Cytophagales</taxon>
        <taxon>Splendidivirgaceae</taxon>
        <taxon>Splendidivirga</taxon>
    </lineage>
</organism>
<evidence type="ECO:0000256" key="5">
    <source>
        <dbReference type="ARBA" id="ARBA00022692"/>
    </source>
</evidence>
<feature type="region of interest" description="Disordered" evidence="9">
    <location>
        <begin position="387"/>
        <end position="408"/>
    </location>
</feature>
<dbReference type="SUPFAM" id="SSF56954">
    <property type="entry name" value="Outer membrane efflux proteins (OEP)"/>
    <property type="match status" value="1"/>
</dbReference>
<dbReference type="PANTHER" id="PTHR30026:SF20">
    <property type="entry name" value="OUTER MEMBRANE PROTEIN TOLC"/>
    <property type="match status" value="1"/>
</dbReference>
<comment type="similarity">
    <text evidence="2">Belongs to the outer membrane factor (OMF) (TC 1.B.17) family.</text>
</comment>
<gene>
    <name evidence="11" type="ORF">QQ008_05150</name>
</gene>
<dbReference type="InterPro" id="IPR003423">
    <property type="entry name" value="OMP_efflux"/>
</dbReference>
<keyword evidence="10" id="KW-0732">Signal</keyword>
<feature type="chain" id="PRO_5045644743" evidence="10">
    <location>
        <begin position="21"/>
        <end position="786"/>
    </location>
</feature>
<comment type="caution">
    <text evidence="11">The sequence shown here is derived from an EMBL/GenBank/DDBJ whole genome shotgun (WGS) entry which is preliminary data.</text>
</comment>
<feature type="compositionally biased region" description="Polar residues" evidence="9">
    <location>
        <begin position="393"/>
        <end position="408"/>
    </location>
</feature>
<keyword evidence="6" id="KW-0472">Membrane</keyword>
<evidence type="ECO:0000256" key="6">
    <source>
        <dbReference type="ARBA" id="ARBA00023136"/>
    </source>
</evidence>
<keyword evidence="8" id="KW-0175">Coiled coil</keyword>
<dbReference type="Gene3D" id="3.40.50.2300">
    <property type="match status" value="2"/>
</dbReference>
<keyword evidence="5" id="KW-0812">Transmembrane</keyword>
<dbReference type="Gene3D" id="1.20.1600.10">
    <property type="entry name" value="Outer membrane efflux proteins (OEP)"/>
    <property type="match status" value="1"/>
</dbReference>
<dbReference type="EMBL" id="JAUJEA010000001">
    <property type="protein sequence ID" value="MDN5200731.1"/>
    <property type="molecule type" value="Genomic_DNA"/>
</dbReference>
<dbReference type="Pfam" id="PF02321">
    <property type="entry name" value="OEP"/>
    <property type="match status" value="2"/>
</dbReference>
<comment type="subcellular location">
    <subcellularLocation>
        <location evidence="1">Cell outer membrane</location>
    </subcellularLocation>
</comment>
<evidence type="ECO:0000256" key="2">
    <source>
        <dbReference type="ARBA" id="ARBA00007613"/>
    </source>
</evidence>
<evidence type="ECO:0000256" key="7">
    <source>
        <dbReference type="ARBA" id="ARBA00023237"/>
    </source>
</evidence>
<proteinExistence type="inferred from homology"/>
<feature type="signal peptide" evidence="10">
    <location>
        <begin position="1"/>
        <end position="20"/>
    </location>
</feature>
<evidence type="ECO:0000256" key="3">
    <source>
        <dbReference type="ARBA" id="ARBA00022448"/>
    </source>
</evidence>
<evidence type="ECO:0000256" key="10">
    <source>
        <dbReference type="SAM" id="SignalP"/>
    </source>
</evidence>
<dbReference type="Proteomes" id="UP001172082">
    <property type="component" value="Unassembled WGS sequence"/>
</dbReference>
<keyword evidence="3" id="KW-0813">Transport</keyword>
<evidence type="ECO:0000256" key="9">
    <source>
        <dbReference type="SAM" id="MobiDB-lite"/>
    </source>
</evidence>
<evidence type="ECO:0000313" key="11">
    <source>
        <dbReference type="EMBL" id="MDN5200731.1"/>
    </source>
</evidence>
<dbReference type="RefSeq" id="WP_346750752.1">
    <property type="nucleotide sequence ID" value="NZ_JAUJEA010000001.1"/>
</dbReference>
<dbReference type="PANTHER" id="PTHR30026">
    <property type="entry name" value="OUTER MEMBRANE PROTEIN TOLC"/>
    <property type="match status" value="1"/>
</dbReference>
<keyword evidence="7" id="KW-0998">Cell outer membrane</keyword>
<evidence type="ECO:0000256" key="4">
    <source>
        <dbReference type="ARBA" id="ARBA00022452"/>
    </source>
</evidence>
<feature type="coiled-coil region" evidence="8">
    <location>
        <begin position="463"/>
        <end position="521"/>
    </location>
</feature>
<keyword evidence="12" id="KW-1185">Reference proteome</keyword>
<keyword evidence="4" id="KW-1134">Transmembrane beta strand</keyword>
<evidence type="ECO:0000256" key="1">
    <source>
        <dbReference type="ARBA" id="ARBA00004442"/>
    </source>
</evidence>